<dbReference type="PANTHER" id="PTHR33905:SF1">
    <property type="entry name" value="CST COMPLEX SUBUNIT TEN1"/>
    <property type="match status" value="1"/>
</dbReference>
<dbReference type="GO" id="GO:0042162">
    <property type="term" value="F:telomeric DNA binding"/>
    <property type="evidence" value="ECO:0007669"/>
    <property type="project" value="TreeGrafter"/>
</dbReference>
<dbReference type="EMBL" id="JADGJD010001029">
    <property type="protein sequence ID" value="KAJ3047092.1"/>
    <property type="molecule type" value="Genomic_DNA"/>
</dbReference>
<dbReference type="InterPro" id="IPR029146">
    <property type="entry name" value="Ten1_animal_plant"/>
</dbReference>
<dbReference type="GO" id="GO:0032211">
    <property type="term" value="P:negative regulation of telomere maintenance via telomerase"/>
    <property type="evidence" value="ECO:0007669"/>
    <property type="project" value="TreeGrafter"/>
</dbReference>
<dbReference type="GO" id="GO:1990879">
    <property type="term" value="C:CST complex"/>
    <property type="evidence" value="ECO:0007669"/>
    <property type="project" value="InterPro"/>
</dbReference>
<sequence>MAFQPPTHGVILHIEEIQADPRGKSGETVRVLGKLLSYDPHHSLAQIEHASKTLTIDTTLLGDFPYRVKSLLQFIGVLEDWRPPVQHKLQTTPTKHAGNGHVILQAKIMRNVDGLDLTLYDKALQIRRQFEEERARVEF</sequence>
<evidence type="ECO:0000313" key="2">
    <source>
        <dbReference type="Proteomes" id="UP001212841"/>
    </source>
</evidence>
<evidence type="ECO:0008006" key="3">
    <source>
        <dbReference type="Google" id="ProtNLM"/>
    </source>
</evidence>
<dbReference type="PANTHER" id="PTHR33905">
    <property type="entry name" value="CST COMPLEX SUBUNIT TEN1"/>
    <property type="match status" value="1"/>
</dbReference>
<dbReference type="GO" id="GO:0003697">
    <property type="term" value="F:single-stranded DNA binding"/>
    <property type="evidence" value="ECO:0007669"/>
    <property type="project" value="InterPro"/>
</dbReference>
<dbReference type="Pfam" id="PF15490">
    <property type="entry name" value="Ten1_2"/>
    <property type="match status" value="1"/>
</dbReference>
<organism evidence="1 2">
    <name type="scientific">Rhizophlyctis rosea</name>
    <dbReference type="NCBI Taxonomy" id="64517"/>
    <lineage>
        <taxon>Eukaryota</taxon>
        <taxon>Fungi</taxon>
        <taxon>Fungi incertae sedis</taxon>
        <taxon>Chytridiomycota</taxon>
        <taxon>Chytridiomycota incertae sedis</taxon>
        <taxon>Chytridiomycetes</taxon>
        <taxon>Rhizophlyctidales</taxon>
        <taxon>Rhizophlyctidaceae</taxon>
        <taxon>Rhizophlyctis</taxon>
    </lineage>
</organism>
<dbReference type="InterPro" id="IPR012340">
    <property type="entry name" value="NA-bd_OB-fold"/>
</dbReference>
<reference evidence="1" key="1">
    <citation type="submission" date="2020-05" db="EMBL/GenBank/DDBJ databases">
        <title>Phylogenomic resolution of chytrid fungi.</title>
        <authorList>
            <person name="Stajich J.E."/>
            <person name="Amses K."/>
            <person name="Simmons R."/>
            <person name="Seto K."/>
            <person name="Myers J."/>
            <person name="Bonds A."/>
            <person name="Quandt C.A."/>
            <person name="Barry K."/>
            <person name="Liu P."/>
            <person name="Grigoriev I."/>
            <person name="Longcore J.E."/>
            <person name="James T.Y."/>
        </authorList>
    </citation>
    <scope>NUCLEOTIDE SEQUENCE</scope>
    <source>
        <strain evidence="1">JEL0318</strain>
    </source>
</reference>
<accession>A0AAD5S7L9</accession>
<evidence type="ECO:0000313" key="1">
    <source>
        <dbReference type="EMBL" id="KAJ3047092.1"/>
    </source>
</evidence>
<name>A0AAD5S7L9_9FUNG</name>
<dbReference type="Proteomes" id="UP001212841">
    <property type="component" value="Unassembled WGS sequence"/>
</dbReference>
<comment type="caution">
    <text evidence="1">The sequence shown here is derived from an EMBL/GenBank/DDBJ whole genome shotgun (WGS) entry which is preliminary data.</text>
</comment>
<dbReference type="GO" id="GO:0010521">
    <property type="term" value="F:telomerase inhibitor activity"/>
    <property type="evidence" value="ECO:0007669"/>
    <property type="project" value="TreeGrafter"/>
</dbReference>
<keyword evidence="2" id="KW-1185">Reference proteome</keyword>
<protein>
    <recommendedName>
        <fullName evidence="3">CST complex subunit TEN1</fullName>
    </recommendedName>
</protein>
<gene>
    <name evidence="1" type="ORF">HK097_000244</name>
</gene>
<dbReference type="Gene3D" id="2.40.50.140">
    <property type="entry name" value="Nucleic acid-binding proteins"/>
    <property type="match status" value="1"/>
</dbReference>
<dbReference type="AlphaFoldDB" id="A0AAD5S7L9"/>
<proteinExistence type="predicted"/>